<dbReference type="AlphaFoldDB" id="A0A7Z0IGZ6"/>
<evidence type="ECO:0000313" key="9">
    <source>
        <dbReference type="EMBL" id="NYI67445.1"/>
    </source>
</evidence>
<dbReference type="PANTHER" id="PTHR30055:SF238">
    <property type="entry name" value="MYCOFACTOCIN BIOSYNTHESIS TRANSCRIPTIONAL REGULATOR MFTR-RELATED"/>
    <property type="match status" value="1"/>
</dbReference>
<comment type="caution">
    <text evidence="9">The sequence shown here is derived from an EMBL/GenBank/DDBJ whole genome shotgun (WGS) entry which is preliminary data.</text>
</comment>
<dbReference type="SUPFAM" id="SSF47413">
    <property type="entry name" value="lambda repressor-like DNA-binding domains"/>
    <property type="match status" value="1"/>
</dbReference>
<dbReference type="GO" id="GO:0003700">
    <property type="term" value="F:DNA-binding transcription factor activity"/>
    <property type="evidence" value="ECO:0007669"/>
    <property type="project" value="TreeGrafter"/>
</dbReference>
<dbReference type="CDD" id="cd00093">
    <property type="entry name" value="HTH_XRE"/>
    <property type="match status" value="1"/>
</dbReference>
<keyword evidence="2" id="KW-0805">Transcription regulation</keyword>
<evidence type="ECO:0000259" key="7">
    <source>
        <dbReference type="PROSITE" id="PS50943"/>
    </source>
</evidence>
<dbReference type="PANTHER" id="PTHR30055">
    <property type="entry name" value="HTH-TYPE TRANSCRIPTIONAL REGULATOR RUTR"/>
    <property type="match status" value="1"/>
</dbReference>
<dbReference type="InterPro" id="IPR039538">
    <property type="entry name" value="BetI_C"/>
</dbReference>
<dbReference type="Proteomes" id="UP000539111">
    <property type="component" value="Unassembled WGS sequence"/>
</dbReference>
<dbReference type="InterPro" id="IPR009057">
    <property type="entry name" value="Homeodomain-like_sf"/>
</dbReference>
<feature type="DNA-binding region" description="H-T-H motif" evidence="5">
    <location>
        <begin position="136"/>
        <end position="155"/>
    </location>
</feature>
<keyword evidence="4" id="KW-0804">Transcription</keyword>
<evidence type="ECO:0000256" key="3">
    <source>
        <dbReference type="ARBA" id="ARBA00023125"/>
    </source>
</evidence>
<dbReference type="Pfam" id="PF00440">
    <property type="entry name" value="TetR_N"/>
    <property type="match status" value="1"/>
</dbReference>
<dbReference type="InterPro" id="IPR050109">
    <property type="entry name" value="HTH-type_TetR-like_transc_reg"/>
</dbReference>
<dbReference type="GO" id="GO:0000976">
    <property type="term" value="F:transcription cis-regulatory region binding"/>
    <property type="evidence" value="ECO:0007669"/>
    <property type="project" value="TreeGrafter"/>
</dbReference>
<feature type="region of interest" description="Disordered" evidence="6">
    <location>
        <begin position="94"/>
        <end position="113"/>
    </location>
</feature>
<dbReference type="InterPro" id="IPR036271">
    <property type="entry name" value="Tet_transcr_reg_TetR-rel_C_sf"/>
</dbReference>
<dbReference type="SMART" id="SM00530">
    <property type="entry name" value="HTH_XRE"/>
    <property type="match status" value="1"/>
</dbReference>
<name>A0A7Z0IGZ6_9MICO</name>
<protein>
    <submittedName>
        <fullName evidence="9">AcrR family transcriptional regulator</fullName>
    </submittedName>
</protein>
<proteinExistence type="predicted"/>
<evidence type="ECO:0000256" key="2">
    <source>
        <dbReference type="ARBA" id="ARBA00023015"/>
    </source>
</evidence>
<dbReference type="PROSITE" id="PS50977">
    <property type="entry name" value="HTH_TETR_2"/>
    <property type="match status" value="1"/>
</dbReference>
<dbReference type="SUPFAM" id="SSF46689">
    <property type="entry name" value="Homeodomain-like"/>
    <property type="match status" value="1"/>
</dbReference>
<dbReference type="InterPro" id="IPR001647">
    <property type="entry name" value="HTH_TetR"/>
</dbReference>
<reference evidence="9 10" key="1">
    <citation type="submission" date="2020-07" db="EMBL/GenBank/DDBJ databases">
        <title>Sequencing the genomes of 1000 actinobacteria strains.</title>
        <authorList>
            <person name="Klenk H.-P."/>
        </authorList>
    </citation>
    <scope>NUCLEOTIDE SEQUENCE [LARGE SCALE GENOMIC DNA]</scope>
    <source>
        <strain evidence="9 10">DSM 26341</strain>
    </source>
</reference>
<dbReference type="PRINTS" id="PR00455">
    <property type="entry name" value="HTHTETR"/>
</dbReference>
<feature type="compositionally biased region" description="Low complexity" evidence="6">
    <location>
        <begin position="94"/>
        <end position="104"/>
    </location>
</feature>
<evidence type="ECO:0000256" key="4">
    <source>
        <dbReference type="ARBA" id="ARBA00023163"/>
    </source>
</evidence>
<keyword evidence="1" id="KW-0678">Repressor</keyword>
<dbReference type="Pfam" id="PF13977">
    <property type="entry name" value="TetR_C_6"/>
    <property type="match status" value="1"/>
</dbReference>
<dbReference type="SUPFAM" id="SSF48498">
    <property type="entry name" value="Tetracyclin repressor-like, C-terminal domain"/>
    <property type="match status" value="1"/>
</dbReference>
<evidence type="ECO:0000256" key="5">
    <source>
        <dbReference type="PROSITE-ProRule" id="PRU00335"/>
    </source>
</evidence>
<organism evidence="9 10">
    <name type="scientific">Spelaeicoccus albus</name>
    <dbReference type="NCBI Taxonomy" id="1280376"/>
    <lineage>
        <taxon>Bacteria</taxon>
        <taxon>Bacillati</taxon>
        <taxon>Actinomycetota</taxon>
        <taxon>Actinomycetes</taxon>
        <taxon>Micrococcales</taxon>
        <taxon>Brevibacteriaceae</taxon>
        <taxon>Spelaeicoccus</taxon>
    </lineage>
</organism>
<dbReference type="InterPro" id="IPR010982">
    <property type="entry name" value="Lambda_DNA-bd_dom_sf"/>
</dbReference>
<evidence type="ECO:0000256" key="6">
    <source>
        <dbReference type="SAM" id="MobiDB-lite"/>
    </source>
</evidence>
<accession>A0A7Z0IGZ6</accession>
<sequence>MSSASEPPAPSPDDDLGPDSAAVPSTRMRVRTAIADSGMAQREVSRAMGLDETKLSKSLRGTRRFMPAELIRLADVTGATVSWLLATADDDAASATPAPRAMPTLHREDSEHAKKRRDIVETAWKLIAARGYASVRIADIASACGTSSATVHYYFPSKRELFEESLRYSVKLAFDRQVAVLYAIDDPVARLKKLVDLQTPDDEVVGAEWSIWLQTWADVAVGAGAAENHRQGYARWFQTVRDAIAAGQQAGLVIDGPLDGLALELTAIMDGLGIKVLTGIIDVAAMKGRLIDFIDRALLTDAGREKGITP</sequence>
<dbReference type="RefSeq" id="WP_237249168.1">
    <property type="nucleotide sequence ID" value="NZ_JACBZP010000001.1"/>
</dbReference>
<keyword evidence="3 5" id="KW-0238">DNA-binding</keyword>
<feature type="region of interest" description="Disordered" evidence="6">
    <location>
        <begin position="1"/>
        <end position="24"/>
    </location>
</feature>
<feature type="domain" description="HTH cro/C1-type" evidence="7">
    <location>
        <begin position="30"/>
        <end position="84"/>
    </location>
</feature>
<evidence type="ECO:0000313" key="10">
    <source>
        <dbReference type="Proteomes" id="UP000539111"/>
    </source>
</evidence>
<evidence type="ECO:0000259" key="8">
    <source>
        <dbReference type="PROSITE" id="PS50977"/>
    </source>
</evidence>
<gene>
    <name evidence="9" type="ORF">BJY26_001751</name>
</gene>
<dbReference type="PROSITE" id="PS50943">
    <property type="entry name" value="HTH_CROC1"/>
    <property type="match status" value="1"/>
</dbReference>
<dbReference type="Gene3D" id="1.10.357.10">
    <property type="entry name" value="Tetracycline Repressor, domain 2"/>
    <property type="match status" value="1"/>
</dbReference>
<evidence type="ECO:0000256" key="1">
    <source>
        <dbReference type="ARBA" id="ARBA00022491"/>
    </source>
</evidence>
<dbReference type="InterPro" id="IPR001387">
    <property type="entry name" value="Cro/C1-type_HTH"/>
</dbReference>
<feature type="domain" description="HTH tetR-type" evidence="8">
    <location>
        <begin position="113"/>
        <end position="173"/>
    </location>
</feature>
<keyword evidence="10" id="KW-1185">Reference proteome</keyword>
<dbReference type="EMBL" id="JACBZP010000001">
    <property type="protein sequence ID" value="NYI67445.1"/>
    <property type="molecule type" value="Genomic_DNA"/>
</dbReference>
<dbReference type="Gene3D" id="1.10.260.40">
    <property type="entry name" value="lambda repressor-like DNA-binding domains"/>
    <property type="match status" value="1"/>
</dbReference>